<dbReference type="EMBL" id="CAXKWB010077870">
    <property type="protein sequence ID" value="CAL4201864.1"/>
    <property type="molecule type" value="Genomic_DNA"/>
</dbReference>
<sequence>MDISSYLEYELESIRESQKKDKCKIESDCNIARIASEDNQKHSKANQSVTLNIDKTLVNRELNHPHSSHHDSNFYISEKDKRSEILNSNLAHNNIEHRTIQRSQQCRQCHCAFKGKGHLKRHMMTHTKGDFQNQCEKCDFISLNRAVIELHMMTHTYEDVSKENPYICDLCKCECTQ</sequence>
<feature type="domain" description="C2H2-type" evidence="2">
    <location>
        <begin position="104"/>
        <end position="127"/>
    </location>
</feature>
<name>A0AAV2SK98_MEGNR</name>
<dbReference type="SMART" id="SM00355">
    <property type="entry name" value="ZnF_C2H2"/>
    <property type="match status" value="2"/>
</dbReference>
<accession>A0AAV2SK98</accession>
<organism evidence="3 4">
    <name type="scientific">Meganyctiphanes norvegica</name>
    <name type="common">Northern krill</name>
    <name type="synonym">Thysanopoda norvegica</name>
    <dbReference type="NCBI Taxonomy" id="48144"/>
    <lineage>
        <taxon>Eukaryota</taxon>
        <taxon>Metazoa</taxon>
        <taxon>Ecdysozoa</taxon>
        <taxon>Arthropoda</taxon>
        <taxon>Crustacea</taxon>
        <taxon>Multicrustacea</taxon>
        <taxon>Malacostraca</taxon>
        <taxon>Eumalacostraca</taxon>
        <taxon>Eucarida</taxon>
        <taxon>Euphausiacea</taxon>
        <taxon>Euphausiidae</taxon>
        <taxon>Meganyctiphanes</taxon>
    </lineage>
</organism>
<dbReference type="InterPro" id="IPR013087">
    <property type="entry name" value="Znf_C2H2_type"/>
</dbReference>
<keyword evidence="1" id="KW-0862">Zinc</keyword>
<dbReference type="InterPro" id="IPR036236">
    <property type="entry name" value="Znf_C2H2_sf"/>
</dbReference>
<evidence type="ECO:0000259" key="2">
    <source>
        <dbReference type="PROSITE" id="PS50157"/>
    </source>
</evidence>
<evidence type="ECO:0000313" key="3">
    <source>
        <dbReference type="EMBL" id="CAL4201864.1"/>
    </source>
</evidence>
<comment type="caution">
    <text evidence="3">The sequence shown here is derived from an EMBL/GenBank/DDBJ whole genome shotgun (WGS) entry which is preliminary data.</text>
</comment>
<evidence type="ECO:0000256" key="1">
    <source>
        <dbReference type="PROSITE-ProRule" id="PRU00042"/>
    </source>
</evidence>
<keyword evidence="1" id="KW-0479">Metal-binding</keyword>
<keyword evidence="1" id="KW-0863">Zinc-finger</keyword>
<protein>
    <recommendedName>
        <fullName evidence="2">C2H2-type domain-containing protein</fullName>
    </recommendedName>
</protein>
<dbReference type="SUPFAM" id="SSF57667">
    <property type="entry name" value="beta-beta-alpha zinc fingers"/>
    <property type="match status" value="1"/>
</dbReference>
<gene>
    <name evidence="3" type="ORF">MNOR_LOCUS37647</name>
</gene>
<dbReference type="PROSITE" id="PS00028">
    <property type="entry name" value="ZINC_FINGER_C2H2_1"/>
    <property type="match status" value="1"/>
</dbReference>
<reference evidence="3 4" key="1">
    <citation type="submission" date="2024-05" db="EMBL/GenBank/DDBJ databases">
        <authorList>
            <person name="Wallberg A."/>
        </authorList>
    </citation>
    <scope>NUCLEOTIDE SEQUENCE [LARGE SCALE GENOMIC DNA]</scope>
</reference>
<proteinExistence type="predicted"/>
<keyword evidence="4" id="KW-1185">Reference proteome</keyword>
<evidence type="ECO:0000313" key="4">
    <source>
        <dbReference type="Proteomes" id="UP001497623"/>
    </source>
</evidence>
<dbReference type="AlphaFoldDB" id="A0AAV2SK98"/>
<dbReference type="Proteomes" id="UP001497623">
    <property type="component" value="Unassembled WGS sequence"/>
</dbReference>
<dbReference type="Gene3D" id="3.30.160.60">
    <property type="entry name" value="Classic Zinc Finger"/>
    <property type="match status" value="1"/>
</dbReference>
<dbReference type="PROSITE" id="PS50157">
    <property type="entry name" value="ZINC_FINGER_C2H2_2"/>
    <property type="match status" value="1"/>
</dbReference>
<dbReference type="GO" id="GO:0008270">
    <property type="term" value="F:zinc ion binding"/>
    <property type="evidence" value="ECO:0007669"/>
    <property type="project" value="UniProtKB-KW"/>
</dbReference>